<evidence type="ECO:0000259" key="1">
    <source>
        <dbReference type="Pfam" id="PF04685"/>
    </source>
</evidence>
<name>A0ABS6W4V1_9FLAO</name>
<dbReference type="InterPro" id="IPR006775">
    <property type="entry name" value="GH116_catalytic"/>
</dbReference>
<sequence length="1206" mass="136584">MRSVLRNISLFILFVFSIGVVAQENYWHNQPRKIHYQPNGKAFELVNGTRKFNRALYGTNTGFRVEAGDLPEFAMYMPGMGGNFQLGIFAAENSKWITEADKIKTSYIPGRMEYTIEDEILKGGKLQLQILALADAEGFILKVIPENIPTEVNLVWFYGGASGKKFHRDGDIGADPESVFYLQPDYCEHNSFKIAENSFHLDYAWDSKKNETQKVMKGVFPDSEVKLANVNHLENPINLWNSTAEDLPVLAGKISNLETELYWEIGNQLQVGNNSQADLQQDFEKALSKAEELANRVQLKTPDPYLNTLGGALATAADGIWEDPAFLHGSVAWRMHLNAWRGAYVADPLGWHDRAKTHFSSYANSQVLQPETGPVVPDTSRHFARQKEKIGTSMFSRGYISRRPNNNTIAHHYDMNLVFFDQLLKHFQWSGDKEYIKEMWPTLKRHLAWEKRNFDTDGDGLYDAYAAIWASDALQYAGGGVVYTSAYNYSANKMAAKLAKIVGENSQAYDEEAEKIMNALQQKLWIKEKGIFAEYKDLLGEQNLHEQPGIWSIYHTIDEAVPSQKQALQMLNYVSTEIPHIPVKAEGLDRELELISTTNWQPYTWSVNNVALAENLHMALAYWQGENPEKAYDLWQSALVESMYLGASPGGFQQLSFYDAIRGELYRDFADPIGMAARSLVEGLFGIHPDALENELKITPGFPEDWNEASLQLPNISVEFQQNGKSKIYKIQQDFTKELALKMEVGITSEKVEEVLVNGKSIPLNWKKEAYNSPKLIIEVPYAENYTIEIKQSGNNLEKPEFPDKVASEETLELKLNKAKIIAVDDPQEIIKDYDLNSDEFQLNSVTGNKSFFVQLQQGEQRWWKIIPIEILPKLEVIEQRITGNQLQLSLQNHTSKTIDAQLILNSAKKSQQDLKLKAQSTAIVEVPLAYAVSGSNQLQLVSKSETYHLAIQNWEVKTSAKAKFEMVDLSSVFNSNVSDIFTDQYQEPRPLRPTLQLPTTGIGNWCYPWIAEEVHIDDSGLRKKAGEKQQLSTPQGIPFKTPSAENKQNIAFVSQWEVYPKELEILLSGKASHAYLMMAGSTNPMQSRFVNGEVIVTYQDGSTEILKLKNPENWWPIEQDYFVDDYAFTTDAPRPPRVYLKTGEITRDFKDYHNIHGYSDKGIDGGAATILDLPLNPKKKLKSLSFRAKANDVVIGLMSLSLKRK</sequence>
<evidence type="ECO:0000313" key="2">
    <source>
        <dbReference type="EMBL" id="MBW2962552.1"/>
    </source>
</evidence>
<protein>
    <submittedName>
        <fullName evidence="2">DUF4450 domain-containing protein</fullName>
    </submittedName>
</protein>
<dbReference type="InterPro" id="IPR028028">
    <property type="entry name" value="DUF4450"/>
</dbReference>
<dbReference type="Pfam" id="PF14614">
    <property type="entry name" value="DUF4450"/>
    <property type="match status" value="1"/>
</dbReference>
<dbReference type="Proteomes" id="UP000719267">
    <property type="component" value="Unassembled WGS sequence"/>
</dbReference>
<keyword evidence="3" id="KW-1185">Reference proteome</keyword>
<organism evidence="2 3">
    <name type="scientific">Mesonia aestuariivivens</name>
    <dbReference type="NCBI Taxonomy" id="2796128"/>
    <lineage>
        <taxon>Bacteria</taxon>
        <taxon>Pseudomonadati</taxon>
        <taxon>Bacteroidota</taxon>
        <taxon>Flavobacteriia</taxon>
        <taxon>Flavobacteriales</taxon>
        <taxon>Flavobacteriaceae</taxon>
        <taxon>Mesonia</taxon>
    </lineage>
</organism>
<gene>
    <name evidence="2" type="ORF">KW502_12185</name>
</gene>
<accession>A0ABS6W4V1</accession>
<dbReference type="EMBL" id="JAHWDF010000014">
    <property type="protein sequence ID" value="MBW2962552.1"/>
    <property type="molecule type" value="Genomic_DNA"/>
</dbReference>
<dbReference type="RefSeq" id="WP_219040835.1">
    <property type="nucleotide sequence ID" value="NZ_JAHWDF010000014.1"/>
</dbReference>
<evidence type="ECO:0000313" key="3">
    <source>
        <dbReference type="Proteomes" id="UP000719267"/>
    </source>
</evidence>
<dbReference type="Pfam" id="PF04685">
    <property type="entry name" value="DUF608"/>
    <property type="match status" value="1"/>
</dbReference>
<feature type="domain" description="Glycosyl-hydrolase family 116 catalytic region" evidence="1">
    <location>
        <begin position="412"/>
        <end position="525"/>
    </location>
</feature>
<proteinExistence type="predicted"/>
<dbReference type="CDD" id="cd11747">
    <property type="entry name" value="GH94N_like_1"/>
    <property type="match status" value="1"/>
</dbReference>
<reference evidence="2 3" key="1">
    <citation type="submission" date="2021-07" db="EMBL/GenBank/DDBJ databases">
        <title>Mesonia aestuariivivens sp. nov., isolated from a tidal flat.</title>
        <authorList>
            <person name="Kim Y.-O."/>
            <person name="Yoon J.-H."/>
        </authorList>
    </citation>
    <scope>NUCLEOTIDE SEQUENCE [LARGE SCALE GENOMIC DNA]</scope>
    <source>
        <strain evidence="2 3">JHPTF-M18</strain>
    </source>
</reference>
<comment type="caution">
    <text evidence="2">The sequence shown here is derived from an EMBL/GenBank/DDBJ whole genome shotgun (WGS) entry which is preliminary data.</text>
</comment>